<gene>
    <name evidence="4" type="ORF">N0F65_000961</name>
</gene>
<keyword evidence="2" id="KW-0677">Repeat</keyword>
<reference evidence="4" key="1">
    <citation type="submission" date="2022-11" db="EMBL/GenBank/DDBJ databases">
        <authorList>
            <person name="Morgan W.R."/>
            <person name="Tartar A."/>
        </authorList>
    </citation>
    <scope>NUCLEOTIDE SEQUENCE</scope>
    <source>
        <strain evidence="4">ARSEF 373</strain>
    </source>
</reference>
<evidence type="ECO:0000313" key="5">
    <source>
        <dbReference type="Proteomes" id="UP001146120"/>
    </source>
</evidence>
<dbReference type="InterPro" id="IPR050216">
    <property type="entry name" value="LRR_domain-containing"/>
</dbReference>
<sequence>MSVQFLHELIEARERGFYVELPPIQLRCCWIVLVALHIGCATFYVGVAMLYQFLPSTALIWNIELYSLSINVAAYPYVVAVHAALAAGHVYSLLRTLWWSICHKACVFSDPDEYHRLRQQRHDTRASLCPVVTWWPLQYVWSLGHRAWGMLFGRRGFFGIESEFFEFRMVVRETIETGLQSYQCYHMSWLVSRMWLQRMFVAIIVINSWATPSLHLLAKNKLHLAHTRMLALTLDVLLDLVSTMVIPCVLASTHVLFMLWGVVVLITHIYAEFNTTSNDCVVAVHPWFRAKPGCALIELNSLHLSTDDDDRDDIGRRLAQFDELAVSYLILRHHASLSVPSNLQDLSNLVGLKMDNVSVVEWGADAALTNTHHPKLLFVFLVRVNVTSFPEGMMSSDFPQLFVDIEICVSTLSDLPSTLSSVWPAGVWLFVDHSNFTAVPEVAFEMKLSFLQLAYNKIHTIPPALFTNPALALIGLSGNPISSLPETFTAPQTPLELLSLDLTDMAVLPSWMDADFMVSSEVKDGIQRVQNRLHRRRHFSSTDPVLVELRMNLRVVLDIALQSYQCYRMSWYLSRMWLLRMYTAMLVINCWTNPLIQFVINHTKCSRKLIEARIVVDVLLDVMTVILVPCVLLHTYYQQFDVLRRDFPQSKQTSQDCVLVVRPWFRPKPGCALIEISGGNFSASQDPRDAVAQRLASFDEVAVSYLILSHHSALHVPHNIQNLHNLVGLKMKNVTLIEWGDDAAITQTHHPRGLLSKDFPPLLLDIEVCVSTLSDLPANLPSVWPAGAWLFLDHSNFTSVPDVALEMDLAFLTFAFNHIHEVPAAMFTNPMLSLIDVSGNPIAALPNVSAESLTPLGLLVLDATDLVTLPPWMTENFLVNTEVYLGNTPYCNALGAANQTARTINDQPLCRLQDDCRRLHQIL</sequence>
<dbReference type="Proteomes" id="UP001146120">
    <property type="component" value="Unassembled WGS sequence"/>
</dbReference>
<dbReference type="SUPFAM" id="SSF52058">
    <property type="entry name" value="L domain-like"/>
    <property type="match status" value="1"/>
</dbReference>
<dbReference type="PANTHER" id="PTHR48051">
    <property type="match status" value="1"/>
</dbReference>
<keyword evidence="1" id="KW-0433">Leucine-rich repeat</keyword>
<evidence type="ECO:0000256" key="2">
    <source>
        <dbReference type="ARBA" id="ARBA00022737"/>
    </source>
</evidence>
<name>A0AAV2YXD1_9STRA</name>
<keyword evidence="3" id="KW-1133">Transmembrane helix</keyword>
<organism evidence="4 5">
    <name type="scientific">Lagenidium giganteum</name>
    <dbReference type="NCBI Taxonomy" id="4803"/>
    <lineage>
        <taxon>Eukaryota</taxon>
        <taxon>Sar</taxon>
        <taxon>Stramenopiles</taxon>
        <taxon>Oomycota</taxon>
        <taxon>Peronosporomycetes</taxon>
        <taxon>Pythiales</taxon>
        <taxon>Pythiaceae</taxon>
    </lineage>
</organism>
<dbReference type="AlphaFoldDB" id="A0AAV2YXD1"/>
<dbReference type="GO" id="GO:0005737">
    <property type="term" value="C:cytoplasm"/>
    <property type="evidence" value="ECO:0007669"/>
    <property type="project" value="TreeGrafter"/>
</dbReference>
<comment type="caution">
    <text evidence="4">The sequence shown here is derived from an EMBL/GenBank/DDBJ whole genome shotgun (WGS) entry which is preliminary data.</text>
</comment>
<evidence type="ECO:0000256" key="1">
    <source>
        <dbReference type="ARBA" id="ARBA00022614"/>
    </source>
</evidence>
<proteinExistence type="predicted"/>
<reference evidence="4" key="2">
    <citation type="journal article" date="2023" name="Microbiol Resour">
        <title>Decontamination and Annotation of the Draft Genome Sequence of the Oomycete Lagenidium giganteum ARSEF 373.</title>
        <authorList>
            <person name="Morgan W.R."/>
            <person name="Tartar A."/>
        </authorList>
    </citation>
    <scope>NUCLEOTIDE SEQUENCE</scope>
    <source>
        <strain evidence="4">ARSEF 373</strain>
    </source>
</reference>
<dbReference type="Gene3D" id="3.80.10.10">
    <property type="entry name" value="Ribonuclease Inhibitor"/>
    <property type="match status" value="2"/>
</dbReference>
<accession>A0AAV2YXD1</accession>
<feature type="transmembrane region" description="Helical" evidence="3">
    <location>
        <begin position="74"/>
        <end position="94"/>
    </location>
</feature>
<feature type="transmembrane region" description="Helical" evidence="3">
    <location>
        <begin position="199"/>
        <end position="218"/>
    </location>
</feature>
<keyword evidence="3" id="KW-0812">Transmembrane</keyword>
<feature type="transmembrane region" description="Helical" evidence="3">
    <location>
        <begin position="238"/>
        <end position="266"/>
    </location>
</feature>
<dbReference type="PANTHER" id="PTHR48051:SF1">
    <property type="entry name" value="RAS SUPPRESSOR PROTEIN 1"/>
    <property type="match status" value="1"/>
</dbReference>
<dbReference type="SUPFAM" id="SSF52047">
    <property type="entry name" value="RNI-like"/>
    <property type="match status" value="1"/>
</dbReference>
<protein>
    <submittedName>
        <fullName evidence="4">Uncharacterized protein</fullName>
    </submittedName>
</protein>
<feature type="transmembrane region" description="Helical" evidence="3">
    <location>
        <begin position="577"/>
        <end position="600"/>
    </location>
</feature>
<keyword evidence="5" id="KW-1185">Reference proteome</keyword>
<feature type="transmembrane region" description="Helical" evidence="3">
    <location>
        <begin position="30"/>
        <end position="54"/>
    </location>
</feature>
<dbReference type="EMBL" id="DAKRPA010000096">
    <property type="protein sequence ID" value="DAZ98805.1"/>
    <property type="molecule type" value="Genomic_DNA"/>
</dbReference>
<evidence type="ECO:0000256" key="3">
    <source>
        <dbReference type="SAM" id="Phobius"/>
    </source>
</evidence>
<keyword evidence="3" id="KW-0472">Membrane</keyword>
<feature type="transmembrane region" description="Helical" evidence="3">
    <location>
        <begin position="612"/>
        <end position="637"/>
    </location>
</feature>
<evidence type="ECO:0000313" key="4">
    <source>
        <dbReference type="EMBL" id="DAZ98805.1"/>
    </source>
</evidence>
<dbReference type="InterPro" id="IPR032675">
    <property type="entry name" value="LRR_dom_sf"/>
</dbReference>